<dbReference type="Proteomes" id="UP000308652">
    <property type="component" value="Unassembled WGS sequence"/>
</dbReference>
<sequence>MPTIQPGGKVLITGANGYLAMWVVHKHLDRGYAVRGTVRSNEKGIQLAEHFKSYGDRFEIVIVEDITKEGAFDEAVKGVDAIQHIATPTELPTDEPEGYSKPAIDGTIGLLKSAVSAGPSLKRVIYTSSTGTMAKPSSVPIKLNENDWNDAAVATVKEKGKYAPGVVKYIASKVLAEKAAWKFYEDHKKNVNWDFAVLVPPWILGPVLYPLTTPEALNGSIRYWYDYVYSSTEKYKDTLATATTWVDVRDIAEAYVTALEKQDAAGEKIVIAAGRASWQDWIDVSNAVSDSISSLKSALPVGYPGLKGNYIYTYDLSKEKKILQTQFRSMEDTAKDMLIQFSEYGWS</sequence>
<dbReference type="OrthoDB" id="2735536at2759"/>
<name>A0A5C3M224_9AGAR</name>
<dbReference type="Gene3D" id="3.40.50.720">
    <property type="entry name" value="NAD(P)-binding Rossmann-like Domain"/>
    <property type="match status" value="1"/>
</dbReference>
<keyword evidence="5" id="KW-1185">Reference proteome</keyword>
<gene>
    <name evidence="4" type="ORF">BDQ12DRAFT_630723</name>
</gene>
<evidence type="ECO:0000259" key="3">
    <source>
        <dbReference type="Pfam" id="PF01370"/>
    </source>
</evidence>
<reference evidence="4 5" key="1">
    <citation type="journal article" date="2019" name="Nat. Ecol. Evol.">
        <title>Megaphylogeny resolves global patterns of mushroom evolution.</title>
        <authorList>
            <person name="Varga T."/>
            <person name="Krizsan K."/>
            <person name="Foldi C."/>
            <person name="Dima B."/>
            <person name="Sanchez-Garcia M."/>
            <person name="Sanchez-Ramirez S."/>
            <person name="Szollosi G.J."/>
            <person name="Szarkandi J.G."/>
            <person name="Papp V."/>
            <person name="Albert L."/>
            <person name="Andreopoulos W."/>
            <person name="Angelini C."/>
            <person name="Antonin V."/>
            <person name="Barry K.W."/>
            <person name="Bougher N.L."/>
            <person name="Buchanan P."/>
            <person name="Buyck B."/>
            <person name="Bense V."/>
            <person name="Catcheside P."/>
            <person name="Chovatia M."/>
            <person name="Cooper J."/>
            <person name="Damon W."/>
            <person name="Desjardin D."/>
            <person name="Finy P."/>
            <person name="Geml J."/>
            <person name="Haridas S."/>
            <person name="Hughes K."/>
            <person name="Justo A."/>
            <person name="Karasinski D."/>
            <person name="Kautmanova I."/>
            <person name="Kiss B."/>
            <person name="Kocsube S."/>
            <person name="Kotiranta H."/>
            <person name="LaButti K.M."/>
            <person name="Lechner B.E."/>
            <person name="Liimatainen K."/>
            <person name="Lipzen A."/>
            <person name="Lukacs Z."/>
            <person name="Mihaltcheva S."/>
            <person name="Morgado L.N."/>
            <person name="Niskanen T."/>
            <person name="Noordeloos M.E."/>
            <person name="Ohm R.A."/>
            <person name="Ortiz-Santana B."/>
            <person name="Ovrebo C."/>
            <person name="Racz N."/>
            <person name="Riley R."/>
            <person name="Savchenko A."/>
            <person name="Shiryaev A."/>
            <person name="Soop K."/>
            <person name="Spirin V."/>
            <person name="Szebenyi C."/>
            <person name="Tomsovsky M."/>
            <person name="Tulloss R.E."/>
            <person name="Uehling J."/>
            <person name="Grigoriev I.V."/>
            <person name="Vagvolgyi C."/>
            <person name="Papp T."/>
            <person name="Martin F.M."/>
            <person name="Miettinen O."/>
            <person name="Hibbett D.S."/>
            <person name="Nagy L.G."/>
        </authorList>
    </citation>
    <scope>NUCLEOTIDE SEQUENCE [LARGE SCALE GENOMIC DNA]</scope>
    <source>
        <strain evidence="4 5">CBS 166.37</strain>
    </source>
</reference>
<keyword evidence="1" id="KW-0560">Oxidoreductase</keyword>
<dbReference type="AlphaFoldDB" id="A0A5C3M224"/>
<dbReference type="InterPro" id="IPR001509">
    <property type="entry name" value="Epimerase_deHydtase"/>
</dbReference>
<evidence type="ECO:0000313" key="5">
    <source>
        <dbReference type="Proteomes" id="UP000308652"/>
    </source>
</evidence>
<evidence type="ECO:0000313" key="4">
    <source>
        <dbReference type="EMBL" id="TFK38827.1"/>
    </source>
</evidence>
<dbReference type="Pfam" id="PF01370">
    <property type="entry name" value="Epimerase"/>
    <property type="match status" value="1"/>
</dbReference>
<accession>A0A5C3M224</accession>
<comment type="similarity">
    <text evidence="2">Belongs to the NAD(P)-dependent epimerase/dehydratase family. Dihydroflavonol-4-reductase subfamily.</text>
</comment>
<evidence type="ECO:0000256" key="2">
    <source>
        <dbReference type="ARBA" id="ARBA00023445"/>
    </source>
</evidence>
<dbReference type="InterPro" id="IPR050425">
    <property type="entry name" value="NAD(P)_dehydrat-like"/>
</dbReference>
<dbReference type="GO" id="GO:0016616">
    <property type="term" value="F:oxidoreductase activity, acting on the CH-OH group of donors, NAD or NADP as acceptor"/>
    <property type="evidence" value="ECO:0007669"/>
    <property type="project" value="TreeGrafter"/>
</dbReference>
<proteinExistence type="inferred from homology"/>
<organism evidence="4 5">
    <name type="scientific">Crucibulum laeve</name>
    <dbReference type="NCBI Taxonomy" id="68775"/>
    <lineage>
        <taxon>Eukaryota</taxon>
        <taxon>Fungi</taxon>
        <taxon>Dikarya</taxon>
        <taxon>Basidiomycota</taxon>
        <taxon>Agaricomycotina</taxon>
        <taxon>Agaricomycetes</taxon>
        <taxon>Agaricomycetidae</taxon>
        <taxon>Agaricales</taxon>
        <taxon>Agaricineae</taxon>
        <taxon>Nidulariaceae</taxon>
        <taxon>Crucibulum</taxon>
    </lineage>
</organism>
<dbReference type="EMBL" id="ML213602">
    <property type="protein sequence ID" value="TFK38827.1"/>
    <property type="molecule type" value="Genomic_DNA"/>
</dbReference>
<dbReference type="STRING" id="68775.A0A5C3M224"/>
<protein>
    <submittedName>
        <fullName evidence="4">D-lactaldehyde dehydrogenase</fullName>
    </submittedName>
</protein>
<dbReference type="PANTHER" id="PTHR10366:SF564">
    <property type="entry name" value="STEROL-4-ALPHA-CARBOXYLATE 3-DEHYDROGENASE, DECARBOXYLATING"/>
    <property type="match status" value="1"/>
</dbReference>
<feature type="domain" description="NAD-dependent epimerase/dehydratase" evidence="3">
    <location>
        <begin position="10"/>
        <end position="272"/>
    </location>
</feature>
<dbReference type="PANTHER" id="PTHR10366">
    <property type="entry name" value="NAD DEPENDENT EPIMERASE/DEHYDRATASE"/>
    <property type="match status" value="1"/>
</dbReference>
<dbReference type="InterPro" id="IPR036291">
    <property type="entry name" value="NAD(P)-bd_dom_sf"/>
</dbReference>
<evidence type="ECO:0000256" key="1">
    <source>
        <dbReference type="ARBA" id="ARBA00023002"/>
    </source>
</evidence>
<dbReference type="SUPFAM" id="SSF51735">
    <property type="entry name" value="NAD(P)-binding Rossmann-fold domains"/>
    <property type="match status" value="1"/>
</dbReference>